<dbReference type="EMBL" id="VYVN01000012">
    <property type="protein sequence ID" value="KAA9240000.1"/>
    <property type="molecule type" value="Genomic_DNA"/>
</dbReference>
<dbReference type="InterPro" id="IPR009907">
    <property type="entry name" value="RpoY"/>
</dbReference>
<keyword evidence="1 5" id="KW-0240">DNA-directed RNA polymerase</keyword>
<evidence type="ECO:0000313" key="7">
    <source>
        <dbReference type="Proteomes" id="UP000326476"/>
    </source>
</evidence>
<dbReference type="EC" id="2.7.7.6" evidence="5"/>
<evidence type="ECO:0000313" key="6">
    <source>
        <dbReference type="EMBL" id="KAA9240000.1"/>
    </source>
</evidence>
<comment type="subunit">
    <text evidence="5">RNAP is composed of a core of 2 alpha, a beta and a beta' subunit. The core is associated with a delta subunit, and at least one of epsilon or omega. When a sigma factor is associated with the core the holoenzyme is formed, which can initiate transcription.</text>
</comment>
<sequence>MIFKVTYQEKANEAPVREKTQALYIESDSIIDVRQQLRENTPYLVEHIQALDEAHLAYEQKSPDFHLTEFDK</sequence>
<dbReference type="KEGG" id="aun:AWM73_03695"/>
<dbReference type="HAMAP" id="MF_01553">
    <property type="entry name" value="RNApol_bact_RpoY"/>
    <property type="match status" value="1"/>
</dbReference>
<dbReference type="GO" id="GO:0003899">
    <property type="term" value="F:DNA-directed RNA polymerase activity"/>
    <property type="evidence" value="ECO:0007669"/>
    <property type="project" value="UniProtKB-UniRule"/>
</dbReference>
<evidence type="ECO:0000256" key="2">
    <source>
        <dbReference type="ARBA" id="ARBA00022679"/>
    </source>
</evidence>
<dbReference type="RefSeq" id="WP_060778127.1">
    <property type="nucleotide sequence ID" value="NZ_CAJHLU010000013.1"/>
</dbReference>
<keyword evidence="3 5" id="KW-0548">Nucleotidyltransferase</keyword>
<comment type="caution">
    <text evidence="6">The sequence shown here is derived from an EMBL/GenBank/DDBJ whole genome shotgun (WGS) entry which is preliminary data.</text>
</comment>
<evidence type="ECO:0000256" key="1">
    <source>
        <dbReference type="ARBA" id="ARBA00022478"/>
    </source>
</evidence>
<name>A0A109REC7_9LACT</name>
<dbReference type="AlphaFoldDB" id="A0A109REC7"/>
<gene>
    <name evidence="5" type="primary">rpoY</name>
    <name evidence="6" type="ORF">F6I34_05745</name>
</gene>
<evidence type="ECO:0000256" key="3">
    <source>
        <dbReference type="ARBA" id="ARBA00022695"/>
    </source>
</evidence>
<accession>A0A109REC7</accession>
<evidence type="ECO:0000256" key="5">
    <source>
        <dbReference type="HAMAP-Rule" id="MF_01553"/>
    </source>
</evidence>
<dbReference type="Gene3D" id="3.10.20.730">
    <property type="entry name" value="RNAP, epsilon subunit-like"/>
    <property type="match status" value="1"/>
</dbReference>
<dbReference type="OrthoDB" id="2147503at2"/>
<comment type="catalytic activity">
    <reaction evidence="5">
        <text>RNA(n) + a ribonucleoside 5'-triphosphate = RNA(n+1) + diphosphate</text>
        <dbReference type="Rhea" id="RHEA:21248"/>
        <dbReference type="Rhea" id="RHEA-COMP:14527"/>
        <dbReference type="Rhea" id="RHEA-COMP:17342"/>
        <dbReference type="ChEBI" id="CHEBI:33019"/>
        <dbReference type="ChEBI" id="CHEBI:61557"/>
        <dbReference type="ChEBI" id="CHEBI:140395"/>
        <dbReference type="EC" id="2.7.7.6"/>
    </reaction>
</comment>
<dbReference type="GeneID" id="89334045"/>
<proteinExistence type="inferred from homology"/>
<dbReference type="GO" id="GO:0000428">
    <property type="term" value="C:DNA-directed RNA polymerase complex"/>
    <property type="evidence" value="ECO:0007669"/>
    <property type="project" value="UniProtKB-KW"/>
</dbReference>
<dbReference type="NCBIfam" id="NF010188">
    <property type="entry name" value="PRK13667.1"/>
    <property type="match status" value="1"/>
</dbReference>
<evidence type="ECO:0000256" key="4">
    <source>
        <dbReference type="ARBA" id="ARBA00023163"/>
    </source>
</evidence>
<dbReference type="Pfam" id="PF07288">
    <property type="entry name" value="RpoY"/>
    <property type="match status" value="1"/>
</dbReference>
<dbReference type="GO" id="GO:0003677">
    <property type="term" value="F:DNA binding"/>
    <property type="evidence" value="ECO:0007669"/>
    <property type="project" value="UniProtKB-UniRule"/>
</dbReference>
<keyword evidence="7" id="KW-1185">Reference proteome</keyword>
<reference evidence="7" key="1">
    <citation type="submission" date="2019-09" db="EMBL/GenBank/DDBJ databases">
        <title>Draft genome sequence assemblies of isolates from the urinary tract.</title>
        <authorList>
            <person name="Mores C.R."/>
            <person name="Putonti C."/>
            <person name="Wolfe A.J."/>
        </authorList>
    </citation>
    <scope>NUCLEOTIDE SEQUENCE [LARGE SCALE GENOMIC DNA]</scope>
    <source>
        <strain evidence="7">UMB8614</strain>
    </source>
</reference>
<protein>
    <recommendedName>
        <fullName evidence="5">DNA-directed RNA polymerase subunit epsilon</fullName>
        <shortName evidence="5">RNAP epsilon subunit</shortName>
        <ecNumber evidence="5">2.7.7.6</ecNumber>
    </recommendedName>
    <alternativeName>
        <fullName evidence="5">RNA polymerase epsilon subunit</fullName>
    </alternativeName>
    <alternativeName>
        <fullName evidence="5">Transcriptase subunit epsilon</fullName>
    </alternativeName>
</protein>
<keyword evidence="2 5" id="KW-0808">Transferase</keyword>
<keyword evidence="4 5" id="KW-0804">Transcription</keyword>
<comment type="function">
    <text evidence="5">A non-essential component of RNA polymerase (RNAP).</text>
</comment>
<comment type="similarity">
    <text evidence="5">Belongs to the RNA polymerase subunit epsilon family.</text>
</comment>
<dbReference type="Proteomes" id="UP000326476">
    <property type="component" value="Unassembled WGS sequence"/>
</dbReference>
<dbReference type="GO" id="GO:0006351">
    <property type="term" value="P:DNA-templated transcription"/>
    <property type="evidence" value="ECO:0007669"/>
    <property type="project" value="UniProtKB-UniRule"/>
</dbReference>
<organism evidence="6 7">
    <name type="scientific">Aerococcus tenax</name>
    <dbReference type="NCBI Taxonomy" id="3078812"/>
    <lineage>
        <taxon>Bacteria</taxon>
        <taxon>Bacillati</taxon>
        <taxon>Bacillota</taxon>
        <taxon>Bacilli</taxon>
        <taxon>Lactobacillales</taxon>
        <taxon>Aerococcaceae</taxon>
        <taxon>Aerococcus</taxon>
    </lineage>
</organism>